<feature type="domain" description="Receptor ligand binding region" evidence="5">
    <location>
        <begin position="2"/>
        <end position="295"/>
    </location>
</feature>
<reference evidence="6 7" key="2">
    <citation type="submission" date="2018-10" db="EMBL/GenBank/DDBJ databases">
        <authorList>
            <consortium name="Pathogen Informatics"/>
        </authorList>
    </citation>
    <scope>NUCLEOTIDE SEQUENCE [LARGE SCALE GENOMIC DNA]</scope>
</reference>
<dbReference type="GO" id="GO:0007165">
    <property type="term" value="P:signal transduction"/>
    <property type="evidence" value="ECO:0007669"/>
    <property type="project" value="TreeGrafter"/>
</dbReference>
<protein>
    <submittedName>
        <fullName evidence="8">ANF_receptor domain-containing protein</fullName>
    </submittedName>
</protein>
<evidence type="ECO:0000256" key="2">
    <source>
        <dbReference type="ARBA" id="ARBA00022692"/>
    </source>
</evidence>
<keyword evidence="7" id="KW-1185">Reference proteome</keyword>
<dbReference type="GO" id="GO:0016020">
    <property type="term" value="C:membrane"/>
    <property type="evidence" value="ECO:0007669"/>
    <property type="project" value="UniProtKB-SubCell"/>
</dbReference>
<dbReference type="InterPro" id="IPR001828">
    <property type="entry name" value="ANF_lig-bd_rcpt"/>
</dbReference>
<dbReference type="GO" id="GO:0017046">
    <property type="term" value="F:peptide hormone binding"/>
    <property type="evidence" value="ECO:0007669"/>
    <property type="project" value="TreeGrafter"/>
</dbReference>
<accession>A0A0N4UUL3</accession>
<sequence>MTVGMLARYYNFPVIAWGTTMPTEIADPIMYPSLAAIAPVNYQSIMSFFALLKAFGWTDFAFIYVRDESNKAPRCSYLISDIEQMLPDTTNITMTYSEMLLSTTEEAILPALDSVKQRARIVAICTDNKRELMKGIMKSNMNTTEYVYVFLQTSHSGYGNPPFWESGSASDGMDQEIQIAASRTLIIDIFAQPNPDPTFSKRLLSAMKEPPFNCTRECNGYTDKVAERAFYLGDAMYVYGIALDRYLRENPRNWIHNGQAVIQSLEGNYLSFAGEFKIDKDGNRNLLYAVYGLNEDYKQTLFIKLRGNRTTTFFKCGAFLSSVSRLEIDCGGFVLLQSECLTKPKFYAFWLKLLFLLMRAYTIGSAAVGSLWRTQSCPFFKLYFEQEIIKHGNQKKPIVPCGLTGVGQYLLQFRSAAMTVVAVKQISWRPIGHTSSLELCWLSAQCYCL</sequence>
<dbReference type="CDD" id="cd06352">
    <property type="entry name" value="PBP1_NPR_GC-like"/>
    <property type="match status" value="1"/>
</dbReference>
<dbReference type="WBParaSite" id="EVEC_0000108801-mRNA-1">
    <property type="protein sequence ID" value="EVEC_0000108801-mRNA-1"/>
    <property type="gene ID" value="EVEC_0000108801"/>
</dbReference>
<keyword evidence="4" id="KW-0472">Membrane</keyword>
<dbReference type="PANTHER" id="PTHR44755:SF8">
    <property type="entry name" value="RECEPTOR LIGAND BINDING REGION DOMAIN-CONTAINING PROTEIN"/>
    <property type="match status" value="1"/>
</dbReference>
<reference evidence="8" key="1">
    <citation type="submission" date="2017-02" db="UniProtKB">
        <authorList>
            <consortium name="WormBaseParasite"/>
        </authorList>
    </citation>
    <scope>IDENTIFICATION</scope>
</reference>
<dbReference type="Proteomes" id="UP000274131">
    <property type="component" value="Unassembled WGS sequence"/>
</dbReference>
<dbReference type="SUPFAM" id="SSF53822">
    <property type="entry name" value="Periplasmic binding protein-like I"/>
    <property type="match status" value="1"/>
</dbReference>
<keyword evidence="3" id="KW-1133">Transmembrane helix</keyword>
<dbReference type="InterPro" id="IPR028082">
    <property type="entry name" value="Peripla_BP_I"/>
</dbReference>
<dbReference type="Gene3D" id="3.40.50.2300">
    <property type="match status" value="1"/>
</dbReference>
<evidence type="ECO:0000259" key="5">
    <source>
        <dbReference type="Pfam" id="PF01094"/>
    </source>
</evidence>
<dbReference type="GO" id="GO:0038023">
    <property type="term" value="F:signaling receptor activity"/>
    <property type="evidence" value="ECO:0007669"/>
    <property type="project" value="TreeGrafter"/>
</dbReference>
<dbReference type="STRING" id="51028.A0A0N4UUL3"/>
<dbReference type="InterPro" id="IPR052612">
    <property type="entry name" value="ANP_Clearance_Receptor"/>
</dbReference>
<dbReference type="AlphaFoldDB" id="A0A0N4UUL3"/>
<dbReference type="Pfam" id="PF01094">
    <property type="entry name" value="ANF_receptor"/>
    <property type="match status" value="1"/>
</dbReference>
<evidence type="ECO:0000313" key="6">
    <source>
        <dbReference type="EMBL" id="VDD85653.1"/>
    </source>
</evidence>
<evidence type="ECO:0000313" key="7">
    <source>
        <dbReference type="Proteomes" id="UP000274131"/>
    </source>
</evidence>
<proteinExistence type="predicted"/>
<gene>
    <name evidence="6" type="ORF">EVEC_LOCUS796</name>
</gene>
<dbReference type="PANTHER" id="PTHR44755">
    <property type="entry name" value="NATRIURETIC PEPTIDE RECEPTOR 3-RELATED"/>
    <property type="match status" value="1"/>
</dbReference>
<evidence type="ECO:0000256" key="3">
    <source>
        <dbReference type="ARBA" id="ARBA00022989"/>
    </source>
</evidence>
<evidence type="ECO:0000256" key="4">
    <source>
        <dbReference type="ARBA" id="ARBA00023136"/>
    </source>
</evidence>
<name>A0A0N4UUL3_ENTVE</name>
<evidence type="ECO:0000313" key="8">
    <source>
        <dbReference type="WBParaSite" id="EVEC_0000108801-mRNA-1"/>
    </source>
</evidence>
<dbReference type="EMBL" id="UXUI01007138">
    <property type="protein sequence ID" value="VDD85653.1"/>
    <property type="molecule type" value="Genomic_DNA"/>
</dbReference>
<dbReference type="OrthoDB" id="5867643at2759"/>
<evidence type="ECO:0000256" key="1">
    <source>
        <dbReference type="ARBA" id="ARBA00004370"/>
    </source>
</evidence>
<organism evidence="8">
    <name type="scientific">Enterobius vermicularis</name>
    <name type="common">Human pinworm</name>
    <dbReference type="NCBI Taxonomy" id="51028"/>
    <lineage>
        <taxon>Eukaryota</taxon>
        <taxon>Metazoa</taxon>
        <taxon>Ecdysozoa</taxon>
        <taxon>Nematoda</taxon>
        <taxon>Chromadorea</taxon>
        <taxon>Rhabditida</taxon>
        <taxon>Spirurina</taxon>
        <taxon>Oxyuridomorpha</taxon>
        <taxon>Oxyuroidea</taxon>
        <taxon>Oxyuridae</taxon>
        <taxon>Enterobius</taxon>
    </lineage>
</organism>
<comment type="subcellular location">
    <subcellularLocation>
        <location evidence="1">Membrane</location>
    </subcellularLocation>
</comment>
<keyword evidence="2" id="KW-0812">Transmembrane</keyword>